<feature type="transmembrane region" description="Helical" evidence="9">
    <location>
        <begin position="527"/>
        <end position="543"/>
    </location>
</feature>
<feature type="transmembrane region" description="Helical" evidence="9">
    <location>
        <begin position="356"/>
        <end position="378"/>
    </location>
</feature>
<dbReference type="AlphaFoldDB" id="A0A146G2B9"/>
<feature type="transmembrane region" description="Helical" evidence="9">
    <location>
        <begin position="252"/>
        <end position="273"/>
    </location>
</feature>
<dbReference type="InterPro" id="IPR017779">
    <property type="entry name" value="ABC_UrtB_bac"/>
</dbReference>
<dbReference type="GO" id="GO:0005886">
    <property type="term" value="C:plasma membrane"/>
    <property type="evidence" value="ECO:0007669"/>
    <property type="project" value="UniProtKB-SubCell"/>
</dbReference>
<evidence type="ECO:0000256" key="3">
    <source>
        <dbReference type="ARBA" id="ARBA00022475"/>
    </source>
</evidence>
<keyword evidence="4 9" id="KW-0812">Transmembrane</keyword>
<comment type="caution">
    <text evidence="10">The sequence shown here is derived from an EMBL/GenBank/DDBJ whole genome shotgun (WGS) entry which is preliminary data.</text>
</comment>
<evidence type="ECO:0000256" key="9">
    <source>
        <dbReference type="SAM" id="Phobius"/>
    </source>
</evidence>
<dbReference type="InParanoid" id="A0A146G2B9"/>
<evidence type="ECO:0000256" key="8">
    <source>
        <dbReference type="ARBA" id="ARBA00037998"/>
    </source>
</evidence>
<comment type="subcellular location">
    <subcellularLocation>
        <location evidence="1">Cell membrane</location>
        <topology evidence="1">Multi-pass membrane protein</topology>
    </subcellularLocation>
</comment>
<evidence type="ECO:0000256" key="1">
    <source>
        <dbReference type="ARBA" id="ARBA00004651"/>
    </source>
</evidence>
<accession>A0A146G2B9</accession>
<reference evidence="11" key="1">
    <citation type="journal article" date="2017" name="Genome Announc.">
        <title>Draft Genome Sequence of Terrimicrobium sacchariphilum NM-5T, a Facultative Anaerobic Soil Bacterium of the Class Spartobacteria.</title>
        <authorList>
            <person name="Qiu Y.L."/>
            <person name="Tourlousse D.M."/>
            <person name="Matsuura N."/>
            <person name="Ohashi A."/>
            <person name="Sekiguchi Y."/>
        </authorList>
    </citation>
    <scope>NUCLEOTIDE SEQUENCE [LARGE SCALE GENOMIC DNA]</scope>
    <source>
        <strain evidence="11">NM-5</strain>
    </source>
</reference>
<name>A0A146G2B9_TERSA</name>
<dbReference type="Gene3D" id="1.25.10.10">
    <property type="entry name" value="Leucine-rich Repeat Variant"/>
    <property type="match status" value="1"/>
</dbReference>
<evidence type="ECO:0000313" key="11">
    <source>
        <dbReference type="Proteomes" id="UP000076023"/>
    </source>
</evidence>
<keyword evidence="5" id="KW-0029">Amino-acid transport</keyword>
<evidence type="ECO:0000256" key="2">
    <source>
        <dbReference type="ARBA" id="ARBA00022448"/>
    </source>
</evidence>
<keyword evidence="3" id="KW-1003">Cell membrane</keyword>
<keyword evidence="7 9" id="KW-0472">Membrane</keyword>
<evidence type="ECO:0000256" key="7">
    <source>
        <dbReference type="ARBA" id="ARBA00023136"/>
    </source>
</evidence>
<dbReference type="InterPro" id="IPR011989">
    <property type="entry name" value="ARM-like"/>
</dbReference>
<feature type="transmembrane region" description="Helical" evidence="9">
    <location>
        <begin position="492"/>
        <end position="515"/>
    </location>
</feature>
<feature type="transmembrane region" description="Helical" evidence="9">
    <location>
        <begin position="324"/>
        <end position="344"/>
    </location>
</feature>
<dbReference type="EMBL" id="BDCO01000002">
    <property type="protein sequence ID" value="GAT31811.1"/>
    <property type="molecule type" value="Genomic_DNA"/>
</dbReference>
<dbReference type="NCBIfam" id="TIGR03409">
    <property type="entry name" value="urea_trans_UrtB"/>
    <property type="match status" value="1"/>
</dbReference>
<dbReference type="CDD" id="cd06582">
    <property type="entry name" value="TM_PBP1_LivH_like"/>
    <property type="match status" value="1"/>
</dbReference>
<dbReference type="InterPro" id="IPR001851">
    <property type="entry name" value="ABC_transp_permease"/>
</dbReference>
<dbReference type="SUPFAM" id="SSF48371">
    <property type="entry name" value="ARM repeat"/>
    <property type="match status" value="1"/>
</dbReference>
<dbReference type="InterPro" id="IPR052157">
    <property type="entry name" value="BCAA_transport_permease"/>
</dbReference>
<feature type="transmembrane region" description="Helical" evidence="9">
    <location>
        <begin position="407"/>
        <end position="433"/>
    </location>
</feature>
<dbReference type="PANTHER" id="PTHR11795">
    <property type="entry name" value="BRANCHED-CHAIN AMINO ACID TRANSPORT SYSTEM PERMEASE PROTEIN LIVH"/>
    <property type="match status" value="1"/>
</dbReference>
<sequence length="558" mass="59186">MAMTFASLVQADESESSARQSAARAILASESEQAMIVQDMAANPSPILGPIFEAWQRSQVYIYEAPDGARIPFMLMPDGSGSKAVRIDNGEPLVGPNGAPVVVDEATMKPVETFAKLRRAMRSTMDLLALADPAPATRQSAILKLGMKQSPEALPILNARLAREQDKAVKNGILDAIAIINLASPDPKMQIDALNQLKKSNSVPSRELVAKMAADEKLSPKVRAAAASTLKAIDNHLFWVDFFGTMFRGVSLGSVLLVVALGLAITFGLMGVINMAHGEIMVVGGYATYLVQCIFGTGVALAPFGISVNIPGFGFDSNSGIYQSYFLFALPVAFFSAAAVGVLLERGVIQFLYRRPLESLLATWGVSLVMQQLFRLIFGPANAPVYSPAWLLGSFSVGDVIMNYNRVFVIIFAVAIVVGTSLLLAKTPVGLLIRAVMQDRTTAACMGVRTRKVNTLTFAFGSGLAGLAGAFLSQIGNIGPSTGQTYIVDSFMVVVVGGVGNLIGTVISALGIGTLDQILQTGLRNPVIGKVLVLVGIILFLQWKPSGLFATKGRGLEN</sequence>
<dbReference type="PANTHER" id="PTHR11795:SF447">
    <property type="entry name" value="ABC TRANSPORTER PERMEASE PROTEIN"/>
    <property type="match status" value="1"/>
</dbReference>
<feature type="transmembrane region" description="Helical" evidence="9">
    <location>
        <begin position="280"/>
        <end position="304"/>
    </location>
</feature>
<keyword evidence="2" id="KW-0813">Transport</keyword>
<gene>
    <name evidence="10" type="ORF">TSACC_2205</name>
</gene>
<dbReference type="Pfam" id="PF02653">
    <property type="entry name" value="BPD_transp_2"/>
    <property type="match status" value="1"/>
</dbReference>
<evidence type="ECO:0000256" key="5">
    <source>
        <dbReference type="ARBA" id="ARBA00022970"/>
    </source>
</evidence>
<keyword evidence="6 9" id="KW-1133">Transmembrane helix</keyword>
<dbReference type="STRING" id="690879.TSACC_2205"/>
<feature type="transmembrane region" description="Helical" evidence="9">
    <location>
        <begin position="453"/>
        <end position="472"/>
    </location>
</feature>
<dbReference type="InterPro" id="IPR016024">
    <property type="entry name" value="ARM-type_fold"/>
</dbReference>
<comment type="similarity">
    <text evidence="8">Belongs to the binding-protein-dependent transport system permease family. LivHM subfamily.</text>
</comment>
<evidence type="ECO:0000256" key="4">
    <source>
        <dbReference type="ARBA" id="ARBA00022692"/>
    </source>
</evidence>
<protein>
    <submittedName>
        <fullName evidence="10">Urea transport system permease protein</fullName>
    </submittedName>
</protein>
<dbReference type="Proteomes" id="UP000076023">
    <property type="component" value="Unassembled WGS sequence"/>
</dbReference>
<evidence type="ECO:0000256" key="6">
    <source>
        <dbReference type="ARBA" id="ARBA00022989"/>
    </source>
</evidence>
<proteinExistence type="inferred from homology"/>
<evidence type="ECO:0000313" key="10">
    <source>
        <dbReference type="EMBL" id="GAT31811.1"/>
    </source>
</evidence>
<dbReference type="GO" id="GO:0006865">
    <property type="term" value="P:amino acid transport"/>
    <property type="evidence" value="ECO:0007669"/>
    <property type="project" value="UniProtKB-KW"/>
</dbReference>
<keyword evidence="11" id="KW-1185">Reference proteome</keyword>
<organism evidence="10 11">
    <name type="scientific">Terrimicrobium sacchariphilum</name>
    <dbReference type="NCBI Taxonomy" id="690879"/>
    <lineage>
        <taxon>Bacteria</taxon>
        <taxon>Pseudomonadati</taxon>
        <taxon>Verrucomicrobiota</taxon>
        <taxon>Terrimicrobiia</taxon>
        <taxon>Terrimicrobiales</taxon>
        <taxon>Terrimicrobiaceae</taxon>
        <taxon>Terrimicrobium</taxon>
    </lineage>
</organism>
<dbReference type="GO" id="GO:0022857">
    <property type="term" value="F:transmembrane transporter activity"/>
    <property type="evidence" value="ECO:0007669"/>
    <property type="project" value="InterPro"/>
</dbReference>